<dbReference type="Gene3D" id="3.40.50.11210">
    <property type="entry name" value="Rap/Ran-GAP"/>
    <property type="match status" value="1"/>
</dbReference>
<keyword evidence="6" id="KW-1185">Reference proteome</keyword>
<dbReference type="PANTHER" id="PTHR10063:SF3">
    <property type="entry name" value="RAL GTPASE-ACTIVATING PROTEIN SUBUNIT ALPHA-1"/>
    <property type="match status" value="1"/>
</dbReference>
<dbReference type="Proteomes" id="UP000261640">
    <property type="component" value="Unplaced"/>
</dbReference>
<organism evidence="5 6">
    <name type="scientific">Mastacembelus armatus</name>
    <name type="common">zig-zag eel</name>
    <dbReference type="NCBI Taxonomy" id="205130"/>
    <lineage>
        <taxon>Eukaryota</taxon>
        <taxon>Metazoa</taxon>
        <taxon>Chordata</taxon>
        <taxon>Craniata</taxon>
        <taxon>Vertebrata</taxon>
        <taxon>Euteleostomi</taxon>
        <taxon>Actinopterygii</taxon>
        <taxon>Neopterygii</taxon>
        <taxon>Teleostei</taxon>
        <taxon>Neoteleostei</taxon>
        <taxon>Acanthomorphata</taxon>
        <taxon>Anabantaria</taxon>
        <taxon>Synbranchiformes</taxon>
        <taxon>Mastacembelidae</taxon>
        <taxon>Mastacembelus</taxon>
    </lineage>
</organism>
<proteinExistence type="predicted"/>
<evidence type="ECO:0000313" key="5">
    <source>
        <dbReference type="Ensembl" id="ENSMAMP00000019637.2"/>
    </source>
</evidence>
<accession>A0A3Q3M2S4</accession>
<dbReference type="PROSITE" id="PS50085">
    <property type="entry name" value="RAPGAP"/>
    <property type="match status" value="1"/>
</dbReference>
<evidence type="ECO:0000313" key="6">
    <source>
        <dbReference type="Proteomes" id="UP000261640"/>
    </source>
</evidence>
<evidence type="ECO:0000256" key="3">
    <source>
        <dbReference type="SAM" id="MobiDB-lite"/>
    </source>
</evidence>
<evidence type="ECO:0000256" key="2">
    <source>
        <dbReference type="ARBA" id="ARBA00022553"/>
    </source>
</evidence>
<dbReference type="InterPro" id="IPR016024">
    <property type="entry name" value="ARM-type_fold"/>
</dbReference>
<dbReference type="GO" id="GO:0051056">
    <property type="term" value="P:regulation of small GTPase mediated signal transduction"/>
    <property type="evidence" value="ECO:0007669"/>
    <property type="project" value="InterPro"/>
</dbReference>
<feature type="compositionally biased region" description="Basic and acidic residues" evidence="3">
    <location>
        <begin position="1387"/>
        <end position="1403"/>
    </location>
</feature>
<evidence type="ECO:0000259" key="4">
    <source>
        <dbReference type="PROSITE" id="PS50085"/>
    </source>
</evidence>
<keyword evidence="1" id="KW-0343">GTPase activation</keyword>
<feature type="region of interest" description="Disordered" evidence="3">
    <location>
        <begin position="1386"/>
        <end position="1408"/>
    </location>
</feature>
<dbReference type="GeneTree" id="ENSGT00950000183139"/>
<keyword evidence="2" id="KW-0597">Phosphoprotein</keyword>
<dbReference type="InterPro" id="IPR027107">
    <property type="entry name" value="Tuberin/Ral-act_asu"/>
</dbReference>
<dbReference type="SUPFAM" id="SSF111347">
    <property type="entry name" value="Rap/Ran-GAP"/>
    <property type="match status" value="1"/>
</dbReference>
<dbReference type="GO" id="GO:0005634">
    <property type="term" value="C:nucleus"/>
    <property type="evidence" value="ECO:0007669"/>
    <property type="project" value="InterPro"/>
</dbReference>
<dbReference type="GO" id="GO:0005096">
    <property type="term" value="F:GTPase activator activity"/>
    <property type="evidence" value="ECO:0007669"/>
    <property type="project" value="UniProtKB-KW"/>
</dbReference>
<dbReference type="FunFam" id="3.40.50.11210:FF:000001">
    <property type="entry name" value="Ral GTPase-activating protein subunit alpha-1 isoform 1"/>
    <property type="match status" value="1"/>
</dbReference>
<dbReference type="STRING" id="205130.ENSMAMP00000019637"/>
<feature type="compositionally biased region" description="Basic and acidic residues" evidence="3">
    <location>
        <begin position="351"/>
        <end position="361"/>
    </location>
</feature>
<dbReference type="Ensembl" id="ENSMAMT00000020153.2">
    <property type="protein sequence ID" value="ENSMAMP00000019637.2"/>
    <property type="gene ID" value="ENSMAMG00000013097.2"/>
</dbReference>
<name>A0A3Q3M2S4_9TELE</name>
<dbReference type="Pfam" id="PF02145">
    <property type="entry name" value="Rap_GAP"/>
    <property type="match status" value="1"/>
</dbReference>
<feature type="region of interest" description="Disordered" evidence="3">
    <location>
        <begin position="853"/>
        <end position="895"/>
    </location>
</feature>
<feature type="compositionally biased region" description="Low complexity" evidence="3">
    <location>
        <begin position="881"/>
        <end position="895"/>
    </location>
</feature>
<protein>
    <submittedName>
        <fullName evidence="5">Ral GTPase activating protein catalytic subunit alpha 1</fullName>
    </submittedName>
</protein>
<feature type="region of interest" description="Disordered" evidence="3">
    <location>
        <begin position="340"/>
        <end position="383"/>
    </location>
</feature>
<dbReference type="GO" id="GO:0005737">
    <property type="term" value="C:cytoplasm"/>
    <property type="evidence" value="ECO:0007669"/>
    <property type="project" value="TreeGrafter"/>
</dbReference>
<feature type="domain" description="Rap-GAP" evidence="4">
    <location>
        <begin position="1695"/>
        <end position="1903"/>
    </location>
</feature>
<dbReference type="InterPro" id="IPR035974">
    <property type="entry name" value="Rap/Ran-GAP_sf"/>
</dbReference>
<dbReference type="Pfam" id="PF20412">
    <property type="entry name" value="RALGAPB_N"/>
    <property type="match status" value="1"/>
</dbReference>
<dbReference type="PANTHER" id="PTHR10063">
    <property type="entry name" value="TUBERIN"/>
    <property type="match status" value="1"/>
</dbReference>
<reference evidence="5" key="1">
    <citation type="submission" date="2025-08" db="UniProtKB">
        <authorList>
            <consortium name="Ensembl"/>
        </authorList>
    </citation>
    <scope>IDENTIFICATION</scope>
</reference>
<feature type="compositionally biased region" description="Polar residues" evidence="3">
    <location>
        <begin position="362"/>
        <end position="380"/>
    </location>
</feature>
<dbReference type="InterPro" id="IPR000331">
    <property type="entry name" value="Rap/Ran_GAP_dom"/>
</dbReference>
<feature type="compositionally biased region" description="Low complexity" evidence="3">
    <location>
        <begin position="340"/>
        <end position="350"/>
    </location>
</feature>
<sequence length="1962" mass="220400">MFSKKPHGDVKKSTQKVLDPKKDVLTRLKHLRIVIENAEPSELKQFFDLNYSHIYYVFFENFVTIEVGLKQKGHKSQREELDSILFIFEKILQLLPERIQSRWQFHSIGLILKKLLHTGNSLKIRREGVRLFLLWMQALQNNAEREQLCMFACLIPGFPAPLFHGTPRTLDTLINPPLSLTETQVTPEEITPLVHPQSGDKNQEDLTAYFLEALLKYMVNQAKSLEWRCKENHERGFSFLFGHFRKFYLPHIFPNFAMETSLYNPLLDVPPMRPKPYYSVVRREQDGGETLYCTRENFLQARVIFIRWLVSFWLEPRPNAHTHIPGTEGENVPKNIQRAAAGLAARSAGSSDDRTGAEPEQSHSNTSTLTEREPSSSSLCSMDEEQLTDMEVVRRVLTCSRTNVNFITEIFRQAFHLPMCEAAAMRKVVRVYQEWISMEDKPVFMKEPEEGPYPIATASSLDSGSQLGDKEDEVRNYPNYPFELLEYSVHAGVQTTLQVFITHSSNVFLLEPANDIKILLEEHVDMCKRVLNIYRSLVMHETMDQKTWEQILLVLLRVTESVMKRPPSIMPHGKKNNTLSGRLAGPIFQTLIVAWIKANLNVYISRELWDDLLSVLASLTCWEELVTEWSLTMETLTKVLARNLYSVDLNELPLDKLSEQKQKKHKGKGIGAEGQRQVVDRSFSKGWSRDQPGQVAAMRQRSATTAGSPGIEKARSIVRQKTVDLEDPQITLAPRASRMRHSSQSDEAPPISCSEVFQGGTCDLDTPAPSSLARSSSASDIMEPFIAERVKVNKEEVVQKARPVSSDVGSSNPNFSDLMDEFIQERLRNKGTVGRRGSSPGSLEVPKDLPELLEAGQSPGSRPSDDPRPIDDPGVPSEWTSPASASGSDVISSDSQSDSFNAFQYPCKFDSAGSGGGRGSSLDQDSLGGSVACEEHEVASLTTLHIDSETSSLSHTVTVTETSEFPSEDCSVMAGGSLTGWHADVATVMWRRMLGILGDVNSIKDPEIHAQVFDYLCELWQNLAKIRDNLGISLDNQTSPPPPVLIPPLRILTPWLFKATMLTDRYKQGKLHAYKLICRIMKRRQDVSPNTDFLTHFYNIMHQGLLHQDQDIVNTIIKHCSPRFFSIGLPGATMLILDFIIAASRVTSCSSLNAPRVEAQILLGSLVCFPNLYGELPALHPTTADVVLTKFPDVKVNGSKSSLLPRMCVALCSLGIWLCEELAHGTQHPQIKDALNVICVTLKYPNKSVALVASDILHLLISYVDHLQQFPPDTPKKIVEILIATITFLLPSTESSPHELDKRLVVSLLLCLLDWVMALPPKTLLQPVQTRSPPEKDQPNKTLLSCIYKVLHGCVYGSQSFHSAKHYLLQLSDLLSPDYDPFLPLESLREPEPLHSPDSERSSKLQPVTEVHSRIQQGLVSIAARTVITHLVNHLGHYPMSGGPATLSSQVGENQDNPFCESADLGPELFHSPNLQFLVLNGTTLLSVLQIRSESGVPGGGMTAGLSSAPACVRVIIRDVAGKHSWDSAVLYGPPPYSPNSPAHTLLPHTQIPHILLAPPLAKRVCREAVPAWDSLREGDDALDEMLQYLGYASPECLQRAGMPLNIPAPPPVCVSEKQENDVINAILKQSAAEREFVLHELNMRAVQQTEPETQAPQSAFYYCRLLINILGLNSWEKRSHFHLLRKNEKLLRELKNLDSRQCRETHKIAVFYVAEGQEDKHSILTNTAGSQAYEDFVSGLGWEVDLTTHCGFMGGLQRNRSTGQTTPYYATSTTEVIYHVSTRMPHDQDHNLTKKLRHLGNDEVHIVWSEHSRDYRRGIIPTEFGDVLIIIYPMKNHMYSIHILKKPEVPFFGPLFDGAIVDMKILPTMVRATAINASRALKSLIPLYQNFYEERARYLETIVQHHQEPTTFEDYAARVYSPAPCTHLPSDTEHRIKNIFRLLIRTHDTFHFACCLIPDKW</sequence>
<dbReference type="InterPro" id="IPR046859">
    <property type="entry name" value="RGPA/RALGAPB_N"/>
</dbReference>
<reference evidence="5" key="2">
    <citation type="submission" date="2025-09" db="UniProtKB">
        <authorList>
            <consortium name="Ensembl"/>
        </authorList>
    </citation>
    <scope>IDENTIFICATION</scope>
</reference>
<evidence type="ECO:0000256" key="1">
    <source>
        <dbReference type="ARBA" id="ARBA00022468"/>
    </source>
</evidence>
<dbReference type="SUPFAM" id="SSF48371">
    <property type="entry name" value="ARM repeat"/>
    <property type="match status" value="1"/>
</dbReference>